<protein>
    <submittedName>
        <fullName evidence="2">WD40 repeat domain-containing protein</fullName>
    </submittedName>
</protein>
<evidence type="ECO:0000256" key="1">
    <source>
        <dbReference type="SAM" id="SignalP"/>
    </source>
</evidence>
<dbReference type="OrthoDB" id="120019at2"/>
<name>A0A7V7UVU5_9BACI</name>
<sequence length="327" mass="35910">MSVFKAFLYSISVIVFLSSCSNNTYDPIPSDISLAATVNMKSMSVTFIDVEKREIAAEWQLEKPYTGGIVFPDGDTFLLYGKELETADLFSLKTGEKMTSWDTGKGIVNAKVINDQNEIALVNQNNSSVLFYDLDGEKLAEAETESSPLSIAENEEDGELFVLSFKKETLSRVDLKTKKTIGDYPIHGAASGALLLEDGTQLWLGGHGEGATIEKDIHVYNASDGEFIKKIPAPVMPINFLQNQQSIFVLSHGSNQLYKMDLDGNIMGTVKVGANPFELALTSDHTLLVAGYDSNDLSFINPENLEEEDKVEVGNGPFKIVLREKTE</sequence>
<keyword evidence="1" id="KW-0732">Signal</keyword>
<gene>
    <name evidence="2" type="ORF">F7732_05430</name>
</gene>
<evidence type="ECO:0000313" key="2">
    <source>
        <dbReference type="EMBL" id="KAB2333536.1"/>
    </source>
</evidence>
<dbReference type="EMBL" id="WBOT01000002">
    <property type="protein sequence ID" value="KAB2333536.1"/>
    <property type="molecule type" value="Genomic_DNA"/>
</dbReference>
<proteinExistence type="predicted"/>
<dbReference type="PANTHER" id="PTHR47197">
    <property type="entry name" value="PROTEIN NIRF"/>
    <property type="match status" value="1"/>
</dbReference>
<dbReference type="SUPFAM" id="SSF50969">
    <property type="entry name" value="YVTN repeat-like/Quinoprotein amine dehydrogenase"/>
    <property type="match status" value="1"/>
</dbReference>
<dbReference type="RefSeq" id="WP_151572843.1">
    <property type="nucleotide sequence ID" value="NZ_WBOT01000002.1"/>
</dbReference>
<dbReference type="InterPro" id="IPR011044">
    <property type="entry name" value="Quino_amine_DH_bsu"/>
</dbReference>
<organism evidence="2 3">
    <name type="scientific">Bacillus mesophilum</name>
    <dbReference type="NCBI Taxonomy" id="1071718"/>
    <lineage>
        <taxon>Bacteria</taxon>
        <taxon>Bacillati</taxon>
        <taxon>Bacillota</taxon>
        <taxon>Bacilli</taxon>
        <taxon>Bacillales</taxon>
        <taxon>Bacillaceae</taxon>
        <taxon>Bacillus</taxon>
    </lineage>
</organism>
<dbReference type="InterPro" id="IPR015943">
    <property type="entry name" value="WD40/YVTN_repeat-like_dom_sf"/>
</dbReference>
<feature type="chain" id="PRO_5038863726" evidence="1">
    <location>
        <begin position="25"/>
        <end position="327"/>
    </location>
</feature>
<dbReference type="Gene3D" id="2.130.10.10">
    <property type="entry name" value="YVTN repeat-like/Quinoprotein amine dehydrogenase"/>
    <property type="match status" value="2"/>
</dbReference>
<dbReference type="Proteomes" id="UP000441354">
    <property type="component" value="Unassembled WGS sequence"/>
</dbReference>
<dbReference type="PROSITE" id="PS51257">
    <property type="entry name" value="PROKAR_LIPOPROTEIN"/>
    <property type="match status" value="1"/>
</dbReference>
<comment type="caution">
    <text evidence="2">The sequence shown here is derived from an EMBL/GenBank/DDBJ whole genome shotgun (WGS) entry which is preliminary data.</text>
</comment>
<dbReference type="AlphaFoldDB" id="A0A7V7UVU5"/>
<keyword evidence="3" id="KW-1185">Reference proteome</keyword>
<reference evidence="2 3" key="1">
    <citation type="journal article" date="2014" name="Arch. Microbiol.">
        <title>Bacillus mesophilum sp. nov., strain IITR-54T, a novel 4-chlorobiphenyl dechlorinating bacterium.</title>
        <authorList>
            <person name="Manickam N."/>
            <person name="Singh N.K."/>
            <person name="Bajaj A."/>
            <person name="Kumar R.M."/>
            <person name="Kaur G."/>
            <person name="Kaur N."/>
            <person name="Bala M."/>
            <person name="Kumar A."/>
            <person name="Mayilraj S."/>
        </authorList>
    </citation>
    <scope>NUCLEOTIDE SEQUENCE [LARGE SCALE GENOMIC DNA]</scope>
    <source>
        <strain evidence="2 3">IITR-54</strain>
    </source>
</reference>
<dbReference type="InterPro" id="IPR051200">
    <property type="entry name" value="Host-pathogen_enzymatic-act"/>
</dbReference>
<feature type="signal peptide" evidence="1">
    <location>
        <begin position="1"/>
        <end position="24"/>
    </location>
</feature>
<dbReference type="PANTHER" id="PTHR47197:SF3">
    <property type="entry name" value="DIHYDRO-HEME D1 DEHYDROGENASE"/>
    <property type="match status" value="1"/>
</dbReference>
<accession>A0A7V7UVU5</accession>
<evidence type="ECO:0000313" key="3">
    <source>
        <dbReference type="Proteomes" id="UP000441354"/>
    </source>
</evidence>